<dbReference type="InterPro" id="IPR044957">
    <property type="entry name" value="Ribosomal_bL32_bact"/>
</dbReference>
<protein>
    <recommendedName>
        <fullName evidence="4 5">Large ribosomal subunit protein bL32</fullName>
    </recommendedName>
</protein>
<dbReference type="InterPro" id="IPR011332">
    <property type="entry name" value="Ribosomal_zn-bd"/>
</dbReference>
<keyword evidence="3 5" id="KW-0687">Ribonucleoprotein</keyword>
<evidence type="ECO:0000313" key="7">
    <source>
        <dbReference type="Proteomes" id="UP000007844"/>
    </source>
</evidence>
<evidence type="ECO:0000313" key="6">
    <source>
        <dbReference type="EMBL" id="EGJ50676.1"/>
    </source>
</evidence>
<evidence type="ECO:0000256" key="3">
    <source>
        <dbReference type="ARBA" id="ARBA00023274"/>
    </source>
</evidence>
<evidence type="ECO:0000256" key="1">
    <source>
        <dbReference type="ARBA" id="ARBA00008560"/>
    </source>
</evidence>
<dbReference type="GO" id="GO:0006412">
    <property type="term" value="P:translation"/>
    <property type="evidence" value="ECO:0007669"/>
    <property type="project" value="UniProtKB-UniRule"/>
</dbReference>
<comment type="similarity">
    <text evidence="1 5">Belongs to the bacterial ribosomal protein bL32 family.</text>
</comment>
<keyword evidence="2 5" id="KW-0689">Ribosomal protein</keyword>
<dbReference type="HAMAP" id="MF_00340">
    <property type="entry name" value="Ribosomal_bL32"/>
    <property type="match status" value="1"/>
</dbReference>
<evidence type="ECO:0000256" key="2">
    <source>
        <dbReference type="ARBA" id="ARBA00022980"/>
    </source>
</evidence>
<sequence>MAVPKYRKSKSKIGMRRSHDHVAIPNVIFCKCGEPTLPHRICPSCGTYKGRQMLRIAEKTDANE</sequence>
<name>F3YXX4_DESAF</name>
<dbReference type="GO" id="GO:0003735">
    <property type="term" value="F:structural constituent of ribosome"/>
    <property type="evidence" value="ECO:0007669"/>
    <property type="project" value="InterPro"/>
</dbReference>
<proteinExistence type="inferred from homology"/>
<dbReference type="Pfam" id="PF01783">
    <property type="entry name" value="Ribosomal_L32p"/>
    <property type="match status" value="1"/>
</dbReference>
<dbReference type="STRING" id="690850.Desaf_2352"/>
<dbReference type="NCBIfam" id="TIGR01031">
    <property type="entry name" value="rpmF_bact"/>
    <property type="match status" value="1"/>
</dbReference>
<dbReference type="RefSeq" id="WP_005987103.1">
    <property type="nucleotide sequence ID" value="NC_016629.1"/>
</dbReference>
<dbReference type="HOGENOM" id="CLU_129084_1_3_7"/>
<dbReference type="KEGG" id="daf:Desaf_2352"/>
<accession>F3YXX4</accession>
<evidence type="ECO:0000256" key="5">
    <source>
        <dbReference type="HAMAP-Rule" id="MF_00340"/>
    </source>
</evidence>
<dbReference type="PANTHER" id="PTHR35534:SF1">
    <property type="entry name" value="LARGE RIBOSOMAL SUBUNIT PROTEIN BL32"/>
    <property type="match status" value="1"/>
</dbReference>
<reference evidence="6 7" key="1">
    <citation type="journal article" date="2011" name="J. Bacteriol.">
        <title>Genome sequence of the mercury-methylating and pleomorphic Desulfovibrio africanus Strain Walvis Bay.</title>
        <authorList>
            <person name="Brown S.D."/>
            <person name="Wall J.D."/>
            <person name="Kucken A.M."/>
            <person name="Gilmour C.C."/>
            <person name="Podar M."/>
            <person name="Brandt C.C."/>
            <person name="Teshima H."/>
            <person name="Detter J.C."/>
            <person name="Han C.S."/>
            <person name="Land M.L."/>
            <person name="Lucas S."/>
            <person name="Han J."/>
            <person name="Pennacchio L."/>
            <person name="Nolan M."/>
            <person name="Pitluck S."/>
            <person name="Woyke T."/>
            <person name="Goodwin L."/>
            <person name="Palumbo A.V."/>
            <person name="Elias D.A."/>
        </authorList>
    </citation>
    <scope>NUCLEOTIDE SEQUENCE [LARGE SCALE GENOMIC DNA]</scope>
    <source>
        <strain evidence="6 7">Walvis Bay</strain>
    </source>
</reference>
<dbReference type="eggNOG" id="COG0333">
    <property type="taxonomic scope" value="Bacteria"/>
</dbReference>
<dbReference type="SUPFAM" id="SSF57829">
    <property type="entry name" value="Zn-binding ribosomal proteins"/>
    <property type="match status" value="1"/>
</dbReference>
<dbReference type="Proteomes" id="UP000007844">
    <property type="component" value="Chromosome"/>
</dbReference>
<dbReference type="AlphaFoldDB" id="F3YXX4"/>
<keyword evidence="7" id="KW-1185">Reference proteome</keyword>
<dbReference type="PANTHER" id="PTHR35534">
    <property type="entry name" value="50S RIBOSOMAL PROTEIN L32"/>
    <property type="match status" value="1"/>
</dbReference>
<dbReference type="GO" id="GO:0015934">
    <property type="term" value="C:large ribosomal subunit"/>
    <property type="evidence" value="ECO:0007669"/>
    <property type="project" value="InterPro"/>
</dbReference>
<organism evidence="6 7">
    <name type="scientific">Desulfocurvibacter africanus subsp. africanus str. Walvis Bay</name>
    <dbReference type="NCBI Taxonomy" id="690850"/>
    <lineage>
        <taxon>Bacteria</taxon>
        <taxon>Pseudomonadati</taxon>
        <taxon>Thermodesulfobacteriota</taxon>
        <taxon>Desulfovibrionia</taxon>
        <taxon>Desulfovibrionales</taxon>
        <taxon>Desulfovibrionaceae</taxon>
        <taxon>Desulfocurvibacter</taxon>
    </lineage>
</organism>
<gene>
    <name evidence="5" type="primary">rpmF</name>
    <name evidence="6" type="ORF">Desaf_2352</name>
</gene>
<evidence type="ECO:0000256" key="4">
    <source>
        <dbReference type="ARBA" id="ARBA00035178"/>
    </source>
</evidence>
<dbReference type="EMBL" id="CP003221">
    <property type="protein sequence ID" value="EGJ50676.1"/>
    <property type="molecule type" value="Genomic_DNA"/>
</dbReference>
<dbReference type="InterPro" id="IPR002677">
    <property type="entry name" value="Ribosomal_bL32"/>
</dbReference>